<dbReference type="InterPro" id="IPR018114">
    <property type="entry name" value="TRYPSIN_HIS"/>
</dbReference>
<dbReference type="Pfam" id="PF00089">
    <property type="entry name" value="Trypsin"/>
    <property type="match status" value="1"/>
</dbReference>
<dbReference type="InterPro" id="IPR009003">
    <property type="entry name" value="Peptidase_S1_PA"/>
</dbReference>
<dbReference type="PRINTS" id="PR00722">
    <property type="entry name" value="CHYMOTRYPSIN"/>
</dbReference>
<dbReference type="FunFam" id="2.40.10.10:FF:000015">
    <property type="entry name" value="Atrial natriuretic peptide-converting enzyme"/>
    <property type="match status" value="1"/>
</dbReference>
<dbReference type="InterPro" id="IPR001314">
    <property type="entry name" value="Peptidase_S1A"/>
</dbReference>
<dbReference type="SUPFAM" id="SSF50494">
    <property type="entry name" value="Trypsin-like serine proteases"/>
    <property type="match status" value="1"/>
</dbReference>
<evidence type="ECO:0000259" key="11">
    <source>
        <dbReference type="PROSITE" id="PS50240"/>
    </source>
</evidence>
<keyword evidence="6" id="KW-1015">Disulfide bond</keyword>
<comment type="caution">
    <text evidence="12">The sequence shown here is derived from an EMBL/GenBank/DDBJ whole genome shotgun (WGS) entry which is preliminary data.</text>
</comment>
<dbReference type="Pfam" id="PF00431">
    <property type="entry name" value="CUB"/>
    <property type="match status" value="1"/>
</dbReference>
<dbReference type="GO" id="GO:0005576">
    <property type="term" value="C:extracellular region"/>
    <property type="evidence" value="ECO:0007669"/>
    <property type="project" value="UniProtKB-SubCell"/>
</dbReference>
<evidence type="ECO:0000259" key="10">
    <source>
        <dbReference type="PROSITE" id="PS01180"/>
    </source>
</evidence>
<dbReference type="SMART" id="SM00020">
    <property type="entry name" value="Tryp_SPc"/>
    <property type="match status" value="1"/>
</dbReference>
<evidence type="ECO:0000256" key="1">
    <source>
        <dbReference type="ARBA" id="ARBA00004613"/>
    </source>
</evidence>
<dbReference type="InterPro" id="IPR000859">
    <property type="entry name" value="CUB_dom"/>
</dbReference>
<evidence type="ECO:0000256" key="4">
    <source>
        <dbReference type="ARBA" id="ARBA00022801"/>
    </source>
</evidence>
<protein>
    <submittedName>
        <fullName evidence="12">Uncharacterized protein</fullName>
    </submittedName>
</protein>
<dbReference type="PROSITE" id="PS00135">
    <property type="entry name" value="TRYPSIN_SER"/>
    <property type="match status" value="1"/>
</dbReference>
<dbReference type="GO" id="GO:0006508">
    <property type="term" value="P:proteolysis"/>
    <property type="evidence" value="ECO:0007669"/>
    <property type="project" value="UniProtKB-KW"/>
</dbReference>
<dbReference type="EMBL" id="CAXKWB010016930">
    <property type="protein sequence ID" value="CAL4117515.1"/>
    <property type="molecule type" value="Genomic_DNA"/>
</dbReference>
<comment type="subcellular location">
    <subcellularLocation>
        <location evidence="1">Secreted</location>
    </subcellularLocation>
</comment>
<keyword evidence="4 8" id="KW-0378">Hydrolase</keyword>
<dbReference type="PANTHER" id="PTHR24252">
    <property type="entry name" value="ACROSIN-RELATED"/>
    <property type="match status" value="1"/>
</dbReference>
<gene>
    <name evidence="12" type="ORF">MNOR_LOCUS21208</name>
</gene>
<dbReference type="CDD" id="cd00041">
    <property type="entry name" value="CUB"/>
    <property type="match status" value="1"/>
</dbReference>
<accession>A0AAV2RAH3</accession>
<dbReference type="Proteomes" id="UP001497623">
    <property type="component" value="Unassembled WGS sequence"/>
</dbReference>
<dbReference type="SUPFAM" id="SSF49854">
    <property type="entry name" value="Spermadhesin, CUB domain"/>
    <property type="match status" value="1"/>
</dbReference>
<dbReference type="PROSITE" id="PS01180">
    <property type="entry name" value="CUB"/>
    <property type="match status" value="1"/>
</dbReference>
<evidence type="ECO:0000256" key="5">
    <source>
        <dbReference type="ARBA" id="ARBA00022825"/>
    </source>
</evidence>
<dbReference type="CDD" id="cd00190">
    <property type="entry name" value="Tryp_SPc"/>
    <property type="match status" value="1"/>
</dbReference>
<evidence type="ECO:0000256" key="2">
    <source>
        <dbReference type="ARBA" id="ARBA00022525"/>
    </source>
</evidence>
<dbReference type="InterPro" id="IPR033116">
    <property type="entry name" value="TRYPSIN_SER"/>
</dbReference>
<dbReference type="Gene3D" id="2.60.120.290">
    <property type="entry name" value="Spermadhesin, CUB domain"/>
    <property type="match status" value="1"/>
</dbReference>
<proteinExistence type="predicted"/>
<keyword evidence="13" id="KW-1185">Reference proteome</keyword>
<dbReference type="PANTHER" id="PTHR24252:SF7">
    <property type="entry name" value="HYALIN"/>
    <property type="match status" value="1"/>
</dbReference>
<evidence type="ECO:0000313" key="13">
    <source>
        <dbReference type="Proteomes" id="UP001497623"/>
    </source>
</evidence>
<dbReference type="InterPro" id="IPR035914">
    <property type="entry name" value="Sperma_CUB_dom_sf"/>
</dbReference>
<keyword evidence="9" id="KW-0732">Signal</keyword>
<dbReference type="SMART" id="SM00042">
    <property type="entry name" value="CUB"/>
    <property type="match status" value="1"/>
</dbReference>
<dbReference type="InterPro" id="IPR043504">
    <property type="entry name" value="Peptidase_S1_PA_chymotrypsin"/>
</dbReference>
<feature type="domain" description="Peptidase S1" evidence="11">
    <location>
        <begin position="191"/>
        <end position="426"/>
    </location>
</feature>
<evidence type="ECO:0000256" key="3">
    <source>
        <dbReference type="ARBA" id="ARBA00022670"/>
    </source>
</evidence>
<feature type="domain" description="CUB" evidence="10">
    <location>
        <begin position="54"/>
        <end position="165"/>
    </location>
</feature>
<evidence type="ECO:0000256" key="7">
    <source>
        <dbReference type="PROSITE-ProRule" id="PRU00059"/>
    </source>
</evidence>
<name>A0AAV2RAH3_MEGNR</name>
<keyword evidence="3 8" id="KW-0645">Protease</keyword>
<dbReference type="GO" id="GO:0004252">
    <property type="term" value="F:serine-type endopeptidase activity"/>
    <property type="evidence" value="ECO:0007669"/>
    <property type="project" value="InterPro"/>
</dbReference>
<dbReference type="PROSITE" id="PS00134">
    <property type="entry name" value="TRYPSIN_HIS"/>
    <property type="match status" value="1"/>
</dbReference>
<dbReference type="PROSITE" id="PS50240">
    <property type="entry name" value="TRYPSIN_DOM"/>
    <property type="match status" value="1"/>
</dbReference>
<reference evidence="12 13" key="1">
    <citation type="submission" date="2024-05" db="EMBL/GenBank/DDBJ databases">
        <authorList>
            <person name="Wallberg A."/>
        </authorList>
    </citation>
    <scope>NUCLEOTIDE SEQUENCE [LARGE SCALE GENOMIC DNA]</scope>
</reference>
<organism evidence="12 13">
    <name type="scientific">Meganyctiphanes norvegica</name>
    <name type="common">Northern krill</name>
    <name type="synonym">Thysanopoda norvegica</name>
    <dbReference type="NCBI Taxonomy" id="48144"/>
    <lineage>
        <taxon>Eukaryota</taxon>
        <taxon>Metazoa</taxon>
        <taxon>Ecdysozoa</taxon>
        <taxon>Arthropoda</taxon>
        <taxon>Crustacea</taxon>
        <taxon>Multicrustacea</taxon>
        <taxon>Malacostraca</taxon>
        <taxon>Eumalacostraca</taxon>
        <taxon>Eucarida</taxon>
        <taxon>Euphausiacea</taxon>
        <taxon>Euphausiidae</taxon>
        <taxon>Meganyctiphanes</taxon>
    </lineage>
</organism>
<sequence>MGAAAQLILLVAAFTSTDASNYAHHFYSNQTGHIIPRAGNNPSGHSHRATAFICHGIQEITLSAGEEAIIESPGYPNRYPNRRKCGWDIRASDGSVIDISCPVFDLQKPNRVGVCKFDYLSIYGFRFCGKESVTATITNGELTKLRFRSNGGKSFPGFKCRADAITLSSTVASTGSIPTCVCGKANRVSRIVGGTETDENEYPWQAALVERQSSSVFCGGTLINDRYVLTAAHCTEGLRASNTQVLLGNHLQSKNDQAEIRVNIKSIIDHPYYNNQNLDRDFSLLELDETLDLSALAPKISPACLPETLPEDKYDAVAAVVSGWGTLSTGGRQPNALREVVVRTMTNDACNNNYDNGEIQPSMLCASNKGKDSCQGDSGGPLVTNDGGFFSVIGVVSWGYGCADQRYPGVYSRVTSELDWIKRNSHSSVTCSH</sequence>
<comment type="caution">
    <text evidence="7">Lacks conserved residue(s) required for the propagation of feature annotation.</text>
</comment>
<evidence type="ECO:0000313" key="12">
    <source>
        <dbReference type="EMBL" id="CAL4117515.1"/>
    </source>
</evidence>
<evidence type="ECO:0000256" key="6">
    <source>
        <dbReference type="ARBA" id="ARBA00023157"/>
    </source>
</evidence>
<keyword evidence="2" id="KW-0964">Secreted</keyword>
<dbReference type="AlphaFoldDB" id="A0AAV2RAH3"/>
<evidence type="ECO:0000256" key="9">
    <source>
        <dbReference type="SAM" id="SignalP"/>
    </source>
</evidence>
<feature type="chain" id="PRO_5043729949" evidence="9">
    <location>
        <begin position="20"/>
        <end position="433"/>
    </location>
</feature>
<dbReference type="InterPro" id="IPR001254">
    <property type="entry name" value="Trypsin_dom"/>
</dbReference>
<keyword evidence="5 8" id="KW-0720">Serine protease</keyword>
<evidence type="ECO:0000256" key="8">
    <source>
        <dbReference type="RuleBase" id="RU363034"/>
    </source>
</evidence>
<dbReference type="Gene3D" id="2.40.10.10">
    <property type="entry name" value="Trypsin-like serine proteases"/>
    <property type="match status" value="1"/>
</dbReference>
<feature type="signal peptide" evidence="9">
    <location>
        <begin position="1"/>
        <end position="19"/>
    </location>
</feature>